<dbReference type="Pfam" id="PF00668">
    <property type="entry name" value="Condensation"/>
    <property type="match status" value="1"/>
</dbReference>
<accession>A0AAN7ZBF0</accession>
<dbReference type="PANTHER" id="PTHR45527">
    <property type="entry name" value="NONRIBOSOMAL PEPTIDE SYNTHETASE"/>
    <property type="match status" value="1"/>
</dbReference>
<dbReference type="Gene3D" id="2.30.38.10">
    <property type="entry name" value="Luciferase, Domain 3"/>
    <property type="match status" value="1"/>
</dbReference>
<dbReference type="InterPro" id="IPR045851">
    <property type="entry name" value="AMP-bd_C_sf"/>
</dbReference>
<dbReference type="GO" id="GO:0044550">
    <property type="term" value="P:secondary metabolite biosynthetic process"/>
    <property type="evidence" value="ECO:0007669"/>
    <property type="project" value="TreeGrafter"/>
</dbReference>
<proteinExistence type="inferred from homology"/>
<dbReference type="PANTHER" id="PTHR45527:SF11">
    <property type="entry name" value="NONRIBOSOMAL PEPTIDE SYNTHETASE 5"/>
    <property type="match status" value="1"/>
</dbReference>
<dbReference type="Gene3D" id="1.10.1200.10">
    <property type="entry name" value="ACP-like"/>
    <property type="match status" value="1"/>
</dbReference>
<sequence>MPIGAVGELAIEGHIVGQGYLNRPQETAAAFIDSPEWLLRGTQGRPGRKSVLYRSGDLVKYNEDGTLDFVGRKDNQAKMRGLRIELNEVDFQVRECVPDAAQAVAEVTELAGESNRPILSVFLRTEKYGNGPDGFVSSPFRAVTSITEDVSLVWLHPETEAAISQRLPPYMVPTLYFLLKKLPLNISAKVDRRKLTEIVSALSPQKVAELKSLTKGGKRAARTQTEQTLQRLWAQILDISKENIGVDDSFLGLGCDSITAMRLVVSARKAGIALSVMDILKHSSLEILAAYQDKKTGEAQPRVSVEPFSLLDPIQRCDIVQWSRQLLTNREIDDIHPLTGFQRDVIKMSLQRPQESLNYVFIDFGTKLDVDRLKSSCHNLVERYSLLRSAFIEYEKTYFQVALAQLPLQIPVLDITDNMTSVSEKICLEDVEPGFQLGCSPTAFTLVRSKSQGHRLILRLSHLQYDGFCMPTLITTLLDIYRGITPPPVTQFSEFLGHKRDRLAASSAYWRQLLQGSSLTNISEVLIPEDRHTSVKAKPREKIIVEDSVLVPQLPEGITLASVISAAWAIILARLTGTQDIIYGSLVSGRDASIPGIENVVGPCLDIVLVRAKLSSHQTSSSLLRSIQEQNLATQSHVLSLDEIIKYSVNWPVDSDFHTTVQHQNTLDESAEFKLDDETLKMSWLNNPNQIPPRMVVMSYPAKGGVRIQIVANSHIIPAVAAKALLTALCNTVGALAEAQDQKISLLIERIGSESRNKSRFTLS</sequence>
<evidence type="ECO:0000256" key="4">
    <source>
        <dbReference type="ARBA" id="ARBA00029454"/>
    </source>
</evidence>
<dbReference type="Proteomes" id="UP001305414">
    <property type="component" value="Unassembled WGS sequence"/>
</dbReference>
<dbReference type="SMART" id="SM00823">
    <property type="entry name" value="PKS_PP"/>
    <property type="match status" value="1"/>
</dbReference>
<keyword evidence="2" id="KW-0597">Phosphoprotein</keyword>
<evidence type="ECO:0000256" key="2">
    <source>
        <dbReference type="ARBA" id="ARBA00022553"/>
    </source>
</evidence>
<dbReference type="FunFam" id="1.10.1200.10:FF:000005">
    <property type="entry name" value="Nonribosomal peptide synthetase 1"/>
    <property type="match status" value="1"/>
</dbReference>
<dbReference type="CDD" id="cd19542">
    <property type="entry name" value="CT_NRPS-like"/>
    <property type="match status" value="1"/>
</dbReference>
<organism evidence="6 7">
    <name type="scientific">Xylaria bambusicola</name>
    <dbReference type="NCBI Taxonomy" id="326684"/>
    <lineage>
        <taxon>Eukaryota</taxon>
        <taxon>Fungi</taxon>
        <taxon>Dikarya</taxon>
        <taxon>Ascomycota</taxon>
        <taxon>Pezizomycotina</taxon>
        <taxon>Sordariomycetes</taxon>
        <taxon>Xylariomycetidae</taxon>
        <taxon>Xylariales</taxon>
        <taxon>Xylariaceae</taxon>
        <taxon>Xylaria</taxon>
    </lineage>
</organism>
<comment type="caution">
    <text evidence="6">The sequence shown here is derived from an EMBL/GenBank/DDBJ whole genome shotgun (WGS) entry which is preliminary data.</text>
</comment>
<keyword evidence="1" id="KW-0596">Phosphopantetheine</keyword>
<feature type="domain" description="Carrier" evidence="5">
    <location>
        <begin position="220"/>
        <end position="296"/>
    </location>
</feature>
<reference evidence="6 7" key="1">
    <citation type="submission" date="2023-10" db="EMBL/GenBank/DDBJ databases">
        <title>Draft genome sequence of Xylaria bambusicola isolate GMP-LS, the root and basal stem rot pathogen of sugarcane in Indonesia.</title>
        <authorList>
            <person name="Selvaraj P."/>
            <person name="Muralishankar V."/>
            <person name="Muruganantham S."/>
            <person name="Sp S."/>
            <person name="Haryani S."/>
            <person name="Lau K.J.X."/>
            <person name="Naqvi N.I."/>
        </authorList>
    </citation>
    <scope>NUCLEOTIDE SEQUENCE [LARGE SCALE GENOMIC DNA]</scope>
    <source>
        <strain evidence="6">GMP-LS</strain>
    </source>
</reference>
<dbReference type="PROSITE" id="PS50075">
    <property type="entry name" value="CARRIER"/>
    <property type="match status" value="1"/>
</dbReference>
<dbReference type="InterPro" id="IPR020806">
    <property type="entry name" value="PKS_PP-bd"/>
</dbReference>
<dbReference type="GO" id="GO:0005737">
    <property type="term" value="C:cytoplasm"/>
    <property type="evidence" value="ECO:0007669"/>
    <property type="project" value="TreeGrafter"/>
</dbReference>
<keyword evidence="3" id="KW-0436">Ligase</keyword>
<evidence type="ECO:0000259" key="5">
    <source>
        <dbReference type="PROSITE" id="PS50075"/>
    </source>
</evidence>
<evidence type="ECO:0000313" key="7">
    <source>
        <dbReference type="Proteomes" id="UP001305414"/>
    </source>
</evidence>
<dbReference type="InterPro" id="IPR009081">
    <property type="entry name" value="PP-bd_ACP"/>
</dbReference>
<name>A0AAN7ZBF0_9PEZI</name>
<dbReference type="SMART" id="SM01294">
    <property type="entry name" value="PKS_PP_betabranch"/>
    <property type="match status" value="1"/>
</dbReference>
<dbReference type="GO" id="GO:0043041">
    <property type="term" value="P:amino acid activation for nonribosomal peptide biosynthetic process"/>
    <property type="evidence" value="ECO:0007669"/>
    <property type="project" value="TreeGrafter"/>
</dbReference>
<dbReference type="SUPFAM" id="SSF52777">
    <property type="entry name" value="CoA-dependent acyltransferases"/>
    <property type="match status" value="2"/>
</dbReference>
<dbReference type="Gene3D" id="3.30.559.30">
    <property type="entry name" value="Nonribosomal peptide synthetase, condensation domain"/>
    <property type="match status" value="1"/>
</dbReference>
<dbReference type="Pfam" id="PF00550">
    <property type="entry name" value="PP-binding"/>
    <property type="match status" value="1"/>
</dbReference>
<dbReference type="InterPro" id="IPR036736">
    <property type="entry name" value="ACP-like_sf"/>
</dbReference>
<dbReference type="InterPro" id="IPR001242">
    <property type="entry name" value="Condensation_dom"/>
</dbReference>
<dbReference type="SUPFAM" id="SSF47336">
    <property type="entry name" value="ACP-like"/>
    <property type="match status" value="1"/>
</dbReference>
<gene>
    <name evidence="6" type="ORF">RRF57_013064</name>
</gene>
<protein>
    <recommendedName>
        <fullName evidence="5">Carrier domain-containing protein</fullName>
    </recommendedName>
</protein>
<evidence type="ECO:0000313" key="6">
    <source>
        <dbReference type="EMBL" id="KAK5637352.1"/>
    </source>
</evidence>
<dbReference type="Gene3D" id="3.30.559.10">
    <property type="entry name" value="Chloramphenicol acetyltransferase-like domain"/>
    <property type="match status" value="1"/>
</dbReference>
<keyword evidence="7" id="KW-1185">Reference proteome</keyword>
<dbReference type="GO" id="GO:0031177">
    <property type="term" value="F:phosphopantetheine binding"/>
    <property type="evidence" value="ECO:0007669"/>
    <property type="project" value="InterPro"/>
</dbReference>
<dbReference type="Gene3D" id="3.30.300.30">
    <property type="match status" value="1"/>
</dbReference>
<comment type="similarity">
    <text evidence="4">Belongs to the NRP synthetase family.</text>
</comment>
<dbReference type="InterPro" id="IPR023213">
    <property type="entry name" value="CAT-like_dom_sf"/>
</dbReference>
<dbReference type="GO" id="GO:0016874">
    <property type="term" value="F:ligase activity"/>
    <property type="evidence" value="ECO:0007669"/>
    <property type="project" value="UniProtKB-KW"/>
</dbReference>
<dbReference type="EMBL" id="JAWHQM010000111">
    <property type="protein sequence ID" value="KAK5637352.1"/>
    <property type="molecule type" value="Genomic_DNA"/>
</dbReference>
<evidence type="ECO:0000256" key="1">
    <source>
        <dbReference type="ARBA" id="ARBA00022450"/>
    </source>
</evidence>
<dbReference type="AlphaFoldDB" id="A0AAN7ZBF0"/>
<evidence type="ECO:0000256" key="3">
    <source>
        <dbReference type="ARBA" id="ARBA00022598"/>
    </source>
</evidence>
<dbReference type="SUPFAM" id="SSF56801">
    <property type="entry name" value="Acetyl-CoA synthetase-like"/>
    <property type="match status" value="1"/>
</dbReference>